<dbReference type="InterPro" id="IPR011706">
    <property type="entry name" value="Cu-oxidase_C"/>
</dbReference>
<feature type="domain" description="Plastocyanin-like" evidence="2">
    <location>
        <begin position="38"/>
        <end position="142"/>
    </location>
</feature>
<evidence type="ECO:0000259" key="1">
    <source>
        <dbReference type="Pfam" id="PF07731"/>
    </source>
</evidence>
<dbReference type="PANTHER" id="PTHR11709">
    <property type="entry name" value="MULTI-COPPER OXIDASE"/>
    <property type="match status" value="1"/>
</dbReference>
<dbReference type="Gene3D" id="2.60.40.420">
    <property type="entry name" value="Cupredoxins - blue copper proteins"/>
    <property type="match status" value="2"/>
</dbReference>
<name>A0ABR5ABN9_9BACL</name>
<keyword evidence="4" id="KW-1185">Reference proteome</keyword>
<dbReference type="InterPro" id="IPR008972">
    <property type="entry name" value="Cupredoxin"/>
</dbReference>
<dbReference type="SUPFAM" id="SSF49503">
    <property type="entry name" value="Cupredoxins"/>
    <property type="match status" value="2"/>
</dbReference>
<dbReference type="Proteomes" id="UP000031967">
    <property type="component" value="Unassembled WGS sequence"/>
</dbReference>
<dbReference type="Pfam" id="PF07731">
    <property type="entry name" value="Cu-oxidase_2"/>
    <property type="match status" value="1"/>
</dbReference>
<protein>
    <submittedName>
        <fullName evidence="3">Multicopper oxidase</fullName>
    </submittedName>
</protein>
<reference evidence="3 4" key="1">
    <citation type="submission" date="2014-12" db="EMBL/GenBank/DDBJ databases">
        <title>Draft genome sequence of Paenibacillus kamchatkensis strain B-2647.</title>
        <authorList>
            <person name="Karlyshev A.V."/>
            <person name="Kudryashova E.B."/>
        </authorList>
    </citation>
    <scope>NUCLEOTIDE SEQUENCE [LARGE SCALE GENOMIC DNA]</scope>
    <source>
        <strain evidence="3 4">VKM B-2647</strain>
    </source>
</reference>
<comment type="caution">
    <text evidence="3">The sequence shown here is derived from an EMBL/GenBank/DDBJ whole genome shotgun (WGS) entry which is preliminary data.</text>
</comment>
<dbReference type="InterPro" id="IPR045087">
    <property type="entry name" value="Cu-oxidase_fam"/>
</dbReference>
<evidence type="ECO:0000313" key="4">
    <source>
        <dbReference type="Proteomes" id="UP000031967"/>
    </source>
</evidence>
<sequence>MIVTPDVPDLPYKWVEGRKYFELIAEPVERELLSGIIMKGWGYNSSIPGPTIRVQSGEWVTIRVINRLPDSTSVHWHGLDIPNVMDGVPGVEPSPKIEPGQYFDYTFQVTNPPGTHMYHTHFHTVIQEMMGLGGGFIIENSNESSVHRDYFIMLQEFHLKNLPKGEMHKGVFELDPIAENFNFFTMNGRCYPHTSPLAVRYGETIRIRLGNVGMNAHPIHLHGHQFLVAAADGNEIQWSAREIRNTIEVPSGVTYDIVFKANNPGIWPFHCHMPHHISNNFTKPVGGMFTTVTYIK</sequence>
<accession>A0ABR5ABN9</accession>
<feature type="domain" description="Plastocyanin-like" evidence="1">
    <location>
        <begin position="181"/>
        <end position="281"/>
    </location>
</feature>
<organism evidence="3 4">
    <name type="scientific">Gordoniibacillus kamchatkensis</name>
    <dbReference type="NCBI Taxonomy" id="1590651"/>
    <lineage>
        <taxon>Bacteria</taxon>
        <taxon>Bacillati</taxon>
        <taxon>Bacillota</taxon>
        <taxon>Bacilli</taxon>
        <taxon>Bacillales</taxon>
        <taxon>Paenibacillaceae</taxon>
        <taxon>Gordoniibacillus</taxon>
    </lineage>
</organism>
<gene>
    <name evidence="3" type="ORF">SD70_26295</name>
</gene>
<dbReference type="EMBL" id="JXAK01000060">
    <property type="protein sequence ID" value="KIL38474.1"/>
    <property type="molecule type" value="Genomic_DNA"/>
</dbReference>
<proteinExistence type="predicted"/>
<dbReference type="CDD" id="cd04202">
    <property type="entry name" value="CuRO_D2_2dMcoN_like"/>
    <property type="match status" value="1"/>
</dbReference>
<dbReference type="InterPro" id="IPR011707">
    <property type="entry name" value="Cu-oxidase-like_N"/>
</dbReference>
<dbReference type="RefSeq" id="WP_041051145.1">
    <property type="nucleotide sequence ID" value="NZ_JXAK01000060.1"/>
</dbReference>
<evidence type="ECO:0000313" key="3">
    <source>
        <dbReference type="EMBL" id="KIL38474.1"/>
    </source>
</evidence>
<evidence type="ECO:0000259" key="2">
    <source>
        <dbReference type="Pfam" id="PF07732"/>
    </source>
</evidence>
<dbReference type="Pfam" id="PF07732">
    <property type="entry name" value="Cu-oxidase_3"/>
    <property type="match status" value="1"/>
</dbReference>